<proteinExistence type="predicted"/>
<accession>A0A916WL22</accession>
<comment type="caution">
    <text evidence="1">The sequence shown here is derived from an EMBL/GenBank/DDBJ whole genome shotgun (WGS) entry which is preliminary data.</text>
</comment>
<reference evidence="1" key="1">
    <citation type="journal article" date="2014" name="Int. J. Syst. Evol. Microbiol.">
        <title>Complete genome sequence of Corynebacterium casei LMG S-19264T (=DSM 44701T), isolated from a smear-ripened cheese.</title>
        <authorList>
            <consortium name="US DOE Joint Genome Institute (JGI-PGF)"/>
            <person name="Walter F."/>
            <person name="Albersmeier A."/>
            <person name="Kalinowski J."/>
            <person name="Ruckert C."/>
        </authorList>
    </citation>
    <scope>NUCLEOTIDE SEQUENCE</scope>
    <source>
        <strain evidence="1">CGMCC 1.12813</strain>
    </source>
</reference>
<reference evidence="1" key="2">
    <citation type="submission" date="2020-09" db="EMBL/GenBank/DDBJ databases">
        <authorList>
            <person name="Sun Q."/>
            <person name="Zhou Y."/>
        </authorList>
    </citation>
    <scope>NUCLEOTIDE SEQUENCE</scope>
    <source>
        <strain evidence="1">CGMCC 1.12813</strain>
    </source>
</reference>
<organism evidence="1 2">
    <name type="scientific">Conyzicola nivalis</name>
    <dbReference type="NCBI Taxonomy" id="1477021"/>
    <lineage>
        <taxon>Bacteria</taxon>
        <taxon>Bacillati</taxon>
        <taxon>Actinomycetota</taxon>
        <taxon>Actinomycetes</taxon>
        <taxon>Micrococcales</taxon>
        <taxon>Microbacteriaceae</taxon>
        <taxon>Conyzicola</taxon>
    </lineage>
</organism>
<dbReference type="RefSeq" id="WP_188511005.1">
    <property type="nucleotide sequence ID" value="NZ_BMGB01000001.1"/>
</dbReference>
<protein>
    <submittedName>
        <fullName evidence="1">Uncharacterized protein</fullName>
    </submittedName>
</protein>
<sequence length="74" mass="7949">MSTVINRKNSTVTAPAIVWVAEQSGLWVARRDGEFVGIVEARWGSGFASTTRLAKSLGTFGTVEEAQHALEVSL</sequence>
<dbReference type="AlphaFoldDB" id="A0A916WL22"/>
<evidence type="ECO:0000313" key="1">
    <source>
        <dbReference type="EMBL" id="GGB10250.1"/>
    </source>
</evidence>
<evidence type="ECO:0000313" key="2">
    <source>
        <dbReference type="Proteomes" id="UP000606922"/>
    </source>
</evidence>
<name>A0A916WL22_9MICO</name>
<keyword evidence="2" id="KW-1185">Reference proteome</keyword>
<gene>
    <name evidence="1" type="ORF">GCM10010979_26090</name>
</gene>
<dbReference type="EMBL" id="BMGB01000001">
    <property type="protein sequence ID" value="GGB10250.1"/>
    <property type="molecule type" value="Genomic_DNA"/>
</dbReference>
<dbReference type="Proteomes" id="UP000606922">
    <property type="component" value="Unassembled WGS sequence"/>
</dbReference>